<dbReference type="Gene3D" id="2.60.310.20">
    <property type="match status" value="1"/>
</dbReference>
<proteinExistence type="predicted"/>
<keyword evidence="3" id="KW-0503">Monooxygenase</keyword>
<accession>A0ABR4B1H0</accession>
<gene>
    <name evidence="6" type="ORF">ABVK25_008287</name>
</gene>
<dbReference type="Pfam" id="PF18132">
    <property type="entry name" value="Tyrosinase_C"/>
    <property type="match status" value="1"/>
</dbReference>
<evidence type="ECO:0000256" key="4">
    <source>
        <dbReference type="SAM" id="MobiDB-lite"/>
    </source>
</evidence>
<name>A0ABR4B1H0_9LECA</name>
<dbReference type="EMBL" id="JBHFEH010000035">
    <property type="protein sequence ID" value="KAL2051420.1"/>
    <property type="molecule type" value="Genomic_DNA"/>
</dbReference>
<evidence type="ECO:0000259" key="5">
    <source>
        <dbReference type="Pfam" id="PF18132"/>
    </source>
</evidence>
<protein>
    <recommendedName>
        <fullName evidence="5">Tyrosinase C-terminal domain-containing protein</fullName>
    </recommendedName>
</protein>
<comment type="cofactor">
    <cofactor evidence="1">
        <name>Cu(2+)</name>
        <dbReference type="ChEBI" id="CHEBI:29036"/>
    </cofactor>
</comment>
<organism evidence="6 7">
    <name type="scientific">Lepraria finkii</name>
    <dbReference type="NCBI Taxonomy" id="1340010"/>
    <lineage>
        <taxon>Eukaryota</taxon>
        <taxon>Fungi</taxon>
        <taxon>Dikarya</taxon>
        <taxon>Ascomycota</taxon>
        <taxon>Pezizomycotina</taxon>
        <taxon>Lecanoromycetes</taxon>
        <taxon>OSLEUM clade</taxon>
        <taxon>Lecanoromycetidae</taxon>
        <taxon>Lecanorales</taxon>
        <taxon>Lecanorineae</taxon>
        <taxon>Stereocaulaceae</taxon>
        <taxon>Lepraria</taxon>
    </lineage>
</organism>
<keyword evidence="2" id="KW-0560">Oxidoreductase</keyword>
<reference evidence="6 7" key="1">
    <citation type="submission" date="2024-09" db="EMBL/GenBank/DDBJ databases">
        <title>Rethinking Asexuality: The Enigmatic Case of Functional Sexual Genes in Lepraria (Stereocaulaceae).</title>
        <authorList>
            <person name="Doellman M."/>
            <person name="Sun Y."/>
            <person name="Barcenas-Pena A."/>
            <person name="Lumbsch H.T."/>
            <person name="Grewe F."/>
        </authorList>
    </citation>
    <scope>NUCLEOTIDE SEQUENCE [LARGE SCALE GENOMIC DNA]</scope>
    <source>
        <strain evidence="6 7">Grewe 0041</strain>
    </source>
</reference>
<feature type="domain" description="Tyrosinase C-terminal" evidence="5">
    <location>
        <begin position="45"/>
        <end position="134"/>
    </location>
</feature>
<sequence>MTSPRLATTVSGSRTLTEEFKADSRGCPSRVRASPITDDTRAAGQGAGCDNCTQQAESGTIIADFIPLTPLLLRYVQPGYTLSAEPRQREPAGVALGSLELDDVIPFLRRLQWRVAEINGMEKPINEITDRMVAVSSQRVTMAQPVPQYEDSERYPVIIEGRPCGYADADAF</sequence>
<evidence type="ECO:0000256" key="1">
    <source>
        <dbReference type="ARBA" id="ARBA00001973"/>
    </source>
</evidence>
<evidence type="ECO:0000313" key="7">
    <source>
        <dbReference type="Proteomes" id="UP001590951"/>
    </source>
</evidence>
<evidence type="ECO:0000256" key="3">
    <source>
        <dbReference type="ARBA" id="ARBA00023033"/>
    </source>
</evidence>
<feature type="region of interest" description="Disordered" evidence="4">
    <location>
        <begin position="19"/>
        <end position="47"/>
    </location>
</feature>
<comment type="caution">
    <text evidence="6">The sequence shown here is derived from an EMBL/GenBank/DDBJ whole genome shotgun (WGS) entry which is preliminary data.</text>
</comment>
<evidence type="ECO:0000256" key="2">
    <source>
        <dbReference type="ARBA" id="ARBA00023002"/>
    </source>
</evidence>
<dbReference type="InterPro" id="IPR041640">
    <property type="entry name" value="Tyrosinase_C"/>
</dbReference>
<dbReference type="Proteomes" id="UP001590951">
    <property type="component" value="Unassembled WGS sequence"/>
</dbReference>
<evidence type="ECO:0000313" key="6">
    <source>
        <dbReference type="EMBL" id="KAL2051420.1"/>
    </source>
</evidence>
<keyword evidence="7" id="KW-1185">Reference proteome</keyword>